<dbReference type="EMBL" id="CAJOAZ010022183">
    <property type="protein sequence ID" value="CAF4363333.1"/>
    <property type="molecule type" value="Genomic_DNA"/>
</dbReference>
<dbReference type="AlphaFoldDB" id="A0A820LUE8"/>
<proteinExistence type="predicted"/>
<protein>
    <submittedName>
        <fullName evidence="1">Uncharacterized protein</fullName>
    </submittedName>
</protein>
<name>A0A820LUE8_9BILA</name>
<gene>
    <name evidence="1" type="ORF">OXD698_LOCUS49433</name>
</gene>
<evidence type="ECO:0000313" key="1">
    <source>
        <dbReference type="EMBL" id="CAF4363333.1"/>
    </source>
</evidence>
<comment type="caution">
    <text evidence="1">The sequence shown here is derived from an EMBL/GenBank/DDBJ whole genome shotgun (WGS) entry which is preliminary data.</text>
</comment>
<feature type="non-terminal residue" evidence="1">
    <location>
        <position position="1"/>
    </location>
</feature>
<evidence type="ECO:0000313" key="2">
    <source>
        <dbReference type="Proteomes" id="UP000663844"/>
    </source>
</evidence>
<accession>A0A820LUE8</accession>
<organism evidence="1 2">
    <name type="scientific">Adineta steineri</name>
    <dbReference type="NCBI Taxonomy" id="433720"/>
    <lineage>
        <taxon>Eukaryota</taxon>
        <taxon>Metazoa</taxon>
        <taxon>Spiralia</taxon>
        <taxon>Gnathifera</taxon>
        <taxon>Rotifera</taxon>
        <taxon>Eurotatoria</taxon>
        <taxon>Bdelloidea</taxon>
        <taxon>Adinetida</taxon>
        <taxon>Adinetidae</taxon>
        <taxon>Adineta</taxon>
    </lineage>
</organism>
<dbReference type="Proteomes" id="UP000663844">
    <property type="component" value="Unassembled WGS sequence"/>
</dbReference>
<sequence>MSQPSKNMKKTNEKEICLKFVNDQLNELDRQLKQYQMEWNVKTNIFQGYTLIIEQMIQTYIEQNLHDVRKEIEHKIELIHYDYHIQALKLEYSGQNPSASQKQLMKELCQ</sequence>
<reference evidence="1" key="1">
    <citation type="submission" date="2021-02" db="EMBL/GenBank/DDBJ databases">
        <authorList>
            <person name="Nowell W R."/>
        </authorList>
    </citation>
    <scope>NUCLEOTIDE SEQUENCE</scope>
</reference>